<dbReference type="InterPro" id="IPR017144">
    <property type="entry name" value="Xaa-Arg_dipeptidase"/>
</dbReference>
<dbReference type="AlphaFoldDB" id="A0A1X7J6A0"/>
<dbReference type="Proteomes" id="UP000193355">
    <property type="component" value="Unassembled WGS sequence"/>
</dbReference>
<dbReference type="Pfam" id="PF07687">
    <property type="entry name" value="M20_dimer"/>
    <property type="match status" value="1"/>
</dbReference>
<sequence>MISYDSLVEKMDRYILELSPKAIALSDYMAANPELGGQEFNSSRMMADFLREEGFSVEIPFLDIPTAYRGKVGEKGPIVALMAEYDALPGLGHACGHCLSGSMSLLAGSALARIADEAGGAIWVVGTPSEETDGAKVTMAASGLFDSVSLAMMIHANADTSLVRYRSMAMDALEFRFKGRAAHAAGSPWEGRNALNGVQVLFHALDMMRQHVPPDVRMHGIVTDGGDAPNIVPQTAAAKFYFRSPTRAYLNDMIQKVLDCAKGAAMATQTEVSWENVEFSFDEMVPNEPAESMMEGIFSEMGIPFERPGSPSGSSDVGNVSQRCPTLQPELAIMDHYAAHHTVEFAQAVTTEKAHRALVTGAKIMGRGAIKTWLDGDLRKSMGSVG</sequence>
<dbReference type="InterPro" id="IPR052030">
    <property type="entry name" value="Peptidase_M20/M20A_hydrolases"/>
</dbReference>
<dbReference type="STRING" id="561720.SAMN06275492_1092"/>
<dbReference type="GO" id="GO:0005737">
    <property type="term" value="C:cytoplasm"/>
    <property type="evidence" value="ECO:0007669"/>
    <property type="project" value="TreeGrafter"/>
</dbReference>
<dbReference type="RefSeq" id="WP_085544227.1">
    <property type="nucleotide sequence ID" value="NZ_FXBB01000009.1"/>
</dbReference>
<reference evidence="4" key="1">
    <citation type="submission" date="2017-04" db="EMBL/GenBank/DDBJ databases">
        <authorList>
            <person name="Varghese N."/>
            <person name="Submissions S."/>
        </authorList>
    </citation>
    <scope>NUCLEOTIDE SEQUENCE [LARGE SCALE GENOMIC DNA]</scope>
    <source>
        <strain evidence="4">USBA 82</strain>
    </source>
</reference>
<dbReference type="PANTHER" id="PTHR30575">
    <property type="entry name" value="PEPTIDASE M20"/>
    <property type="match status" value="1"/>
</dbReference>
<dbReference type="NCBIfam" id="TIGR01891">
    <property type="entry name" value="amidohydrolases"/>
    <property type="match status" value="1"/>
</dbReference>
<organism evidence="3 4">
    <name type="scientific">Dethiosulfovibrio salsuginis</name>
    <dbReference type="NCBI Taxonomy" id="561720"/>
    <lineage>
        <taxon>Bacteria</taxon>
        <taxon>Thermotogati</taxon>
        <taxon>Synergistota</taxon>
        <taxon>Synergistia</taxon>
        <taxon>Synergistales</taxon>
        <taxon>Dethiosulfovibrionaceae</taxon>
        <taxon>Dethiosulfovibrio</taxon>
    </lineage>
</organism>
<gene>
    <name evidence="3" type="ORF">SAMN06275492_1092</name>
</gene>
<evidence type="ECO:0000313" key="4">
    <source>
        <dbReference type="Proteomes" id="UP000193355"/>
    </source>
</evidence>
<dbReference type="PANTHER" id="PTHR30575:SF0">
    <property type="entry name" value="XAA-ARG DIPEPTIDASE"/>
    <property type="match status" value="1"/>
</dbReference>
<dbReference type="OrthoDB" id="9781032at2"/>
<dbReference type="PIRSF" id="PIRSF037226">
    <property type="entry name" value="Amidohydrolase_ACY1L2_prd"/>
    <property type="match status" value="1"/>
</dbReference>
<proteinExistence type="inferred from homology"/>
<dbReference type="CDD" id="cd03887">
    <property type="entry name" value="M20_Acy1L2"/>
    <property type="match status" value="1"/>
</dbReference>
<dbReference type="SUPFAM" id="SSF55031">
    <property type="entry name" value="Bacterial exopeptidase dimerisation domain"/>
    <property type="match status" value="1"/>
</dbReference>
<accession>A0A1X7J6A0</accession>
<dbReference type="Pfam" id="PF01546">
    <property type="entry name" value="Peptidase_M20"/>
    <property type="match status" value="1"/>
</dbReference>
<dbReference type="InterPro" id="IPR011650">
    <property type="entry name" value="Peptidase_M20_dimer"/>
</dbReference>
<evidence type="ECO:0000259" key="2">
    <source>
        <dbReference type="Pfam" id="PF07687"/>
    </source>
</evidence>
<evidence type="ECO:0000313" key="3">
    <source>
        <dbReference type="EMBL" id="SMG23156.1"/>
    </source>
</evidence>
<dbReference type="InterPro" id="IPR036264">
    <property type="entry name" value="Bact_exopeptidase_dim_dom"/>
</dbReference>
<keyword evidence="4" id="KW-1185">Reference proteome</keyword>
<evidence type="ECO:0000256" key="1">
    <source>
        <dbReference type="PIRNR" id="PIRNR037226"/>
    </source>
</evidence>
<dbReference type="GO" id="GO:0016805">
    <property type="term" value="F:dipeptidase activity"/>
    <property type="evidence" value="ECO:0007669"/>
    <property type="project" value="InterPro"/>
</dbReference>
<keyword evidence="3" id="KW-0378">Hydrolase</keyword>
<dbReference type="InterPro" id="IPR017439">
    <property type="entry name" value="Amidohydrolase"/>
</dbReference>
<dbReference type="GO" id="GO:0071713">
    <property type="term" value="F:para-aminobenzoyl-glutamate hydrolase activity"/>
    <property type="evidence" value="ECO:0007669"/>
    <property type="project" value="TreeGrafter"/>
</dbReference>
<dbReference type="FunFam" id="3.30.70.360:FF:000004">
    <property type="entry name" value="Peptidase M20 domain-containing protein 2"/>
    <property type="match status" value="1"/>
</dbReference>
<feature type="domain" description="Peptidase M20 dimerisation" evidence="2">
    <location>
        <begin position="174"/>
        <end position="261"/>
    </location>
</feature>
<dbReference type="EMBL" id="FXBB01000009">
    <property type="protein sequence ID" value="SMG23156.1"/>
    <property type="molecule type" value="Genomic_DNA"/>
</dbReference>
<comment type="similarity">
    <text evidence="1">Belongs to the peptidase M20A family.</text>
</comment>
<dbReference type="Gene3D" id="3.30.70.360">
    <property type="match status" value="1"/>
</dbReference>
<protein>
    <recommendedName>
        <fullName evidence="1">Peptidase M20 domain-containing protein 2</fullName>
    </recommendedName>
</protein>
<dbReference type="Gene3D" id="3.40.630.10">
    <property type="entry name" value="Zn peptidases"/>
    <property type="match status" value="1"/>
</dbReference>
<dbReference type="InterPro" id="IPR002933">
    <property type="entry name" value="Peptidase_M20"/>
</dbReference>
<dbReference type="SUPFAM" id="SSF53187">
    <property type="entry name" value="Zn-dependent exopeptidases"/>
    <property type="match status" value="1"/>
</dbReference>
<dbReference type="GO" id="GO:0046657">
    <property type="term" value="P:folic acid catabolic process"/>
    <property type="evidence" value="ECO:0007669"/>
    <property type="project" value="TreeGrafter"/>
</dbReference>
<name>A0A1X7J6A0_9BACT</name>